<dbReference type="EMBL" id="JANCLU010000013">
    <property type="protein sequence ID" value="MCP8939673.1"/>
    <property type="molecule type" value="Genomic_DNA"/>
</dbReference>
<dbReference type="Proteomes" id="UP001205890">
    <property type="component" value="Unassembled WGS sequence"/>
</dbReference>
<dbReference type="InterPro" id="IPR015813">
    <property type="entry name" value="Pyrv/PenolPyrv_kinase-like_dom"/>
</dbReference>
<organism evidence="2 3">
    <name type="scientific">Alsobacter ponti</name>
    <dbReference type="NCBI Taxonomy" id="2962936"/>
    <lineage>
        <taxon>Bacteria</taxon>
        <taxon>Pseudomonadati</taxon>
        <taxon>Pseudomonadota</taxon>
        <taxon>Alphaproteobacteria</taxon>
        <taxon>Hyphomicrobiales</taxon>
        <taxon>Alsobacteraceae</taxon>
        <taxon>Alsobacter</taxon>
    </lineage>
</organism>
<keyword evidence="3" id="KW-1185">Reference proteome</keyword>
<feature type="domain" description="TIM-barrel" evidence="1">
    <location>
        <begin position="44"/>
        <end position="140"/>
    </location>
</feature>
<gene>
    <name evidence="2" type="ORF">NK718_14185</name>
</gene>
<name>A0ABT1LEX1_9HYPH</name>
<evidence type="ECO:0000313" key="2">
    <source>
        <dbReference type="EMBL" id="MCP8939673.1"/>
    </source>
</evidence>
<accession>A0ABT1LEX1</accession>
<proteinExistence type="predicted"/>
<comment type="caution">
    <text evidence="2">The sequence shown here is derived from an EMBL/GenBank/DDBJ whole genome shotgun (WGS) entry which is preliminary data.</text>
</comment>
<dbReference type="Gene3D" id="3.20.20.70">
    <property type="entry name" value="Aldolase class I"/>
    <property type="match status" value="1"/>
</dbReference>
<sequence>MSDWAGRAAPIFDHIPEATEPPPDGPVLVCPWMAGLTLPSGPWLAVLPIHDANAWIDDDAWPGPPAAFAERLYFGIYAQDRLRAADRMLARLAAKGVRGLVNLPTVSFFDGSAAANHRALDFTPQRELEFLLRGRDAGFRAGFCTRAPEALTEAERAELDFLLVPERTGGPLLLARASGDR</sequence>
<keyword evidence="2" id="KW-0378">Hydrolase</keyword>
<evidence type="ECO:0000313" key="3">
    <source>
        <dbReference type="Proteomes" id="UP001205890"/>
    </source>
</evidence>
<protein>
    <submittedName>
        <fullName evidence="2">Phosphoenolpyruvate hydrolase family protein</fullName>
    </submittedName>
</protein>
<dbReference type="SUPFAM" id="SSF51621">
    <property type="entry name" value="Phosphoenolpyruvate/pyruvate domain"/>
    <property type="match status" value="1"/>
</dbReference>
<dbReference type="InterPro" id="IPR009215">
    <property type="entry name" value="TIM-br_IGPS-like"/>
</dbReference>
<dbReference type="Pfam" id="PF09370">
    <property type="entry name" value="PEP_hydrolase"/>
    <property type="match status" value="1"/>
</dbReference>
<reference evidence="2 3" key="1">
    <citation type="submission" date="2022-07" db="EMBL/GenBank/DDBJ databases">
        <authorList>
            <person name="Li W.-J."/>
            <person name="Deng Q.-Q."/>
        </authorList>
    </citation>
    <scope>NUCLEOTIDE SEQUENCE [LARGE SCALE GENOMIC DNA]</scope>
    <source>
        <strain evidence="2 3">SYSU M60028</strain>
    </source>
</reference>
<dbReference type="RefSeq" id="WP_254743517.1">
    <property type="nucleotide sequence ID" value="NZ_JANCLU010000013.1"/>
</dbReference>
<dbReference type="InterPro" id="IPR013785">
    <property type="entry name" value="Aldolase_TIM"/>
</dbReference>
<evidence type="ECO:0000259" key="1">
    <source>
        <dbReference type="Pfam" id="PF09370"/>
    </source>
</evidence>
<dbReference type="GO" id="GO:0016787">
    <property type="term" value="F:hydrolase activity"/>
    <property type="evidence" value="ECO:0007669"/>
    <property type="project" value="UniProtKB-KW"/>
</dbReference>